<comment type="caution">
    <text evidence="2">The sequence shown here is derived from an EMBL/GenBank/DDBJ whole genome shotgun (WGS) entry which is preliminary data.</text>
</comment>
<reference evidence="2 3" key="1">
    <citation type="submission" date="2020-08" db="EMBL/GenBank/DDBJ databases">
        <title>Genome public.</title>
        <authorList>
            <person name="Liu C."/>
            <person name="Sun Q."/>
        </authorList>
    </citation>
    <scope>NUCLEOTIDE SEQUENCE [LARGE SCALE GENOMIC DNA]</scope>
    <source>
        <strain evidence="2 3">New-38</strain>
    </source>
</reference>
<evidence type="ECO:0000256" key="1">
    <source>
        <dbReference type="SAM" id="Coils"/>
    </source>
</evidence>
<name>A0ABR7HQJ9_9FIRM</name>
<protein>
    <recommendedName>
        <fullName evidence="4">Regulatory protein YycH-like domain-containing protein</fullName>
    </recommendedName>
</protein>
<dbReference type="Proteomes" id="UP000660021">
    <property type="component" value="Unassembled WGS sequence"/>
</dbReference>
<accession>A0ABR7HQJ9</accession>
<evidence type="ECO:0000313" key="3">
    <source>
        <dbReference type="Proteomes" id="UP000660021"/>
    </source>
</evidence>
<evidence type="ECO:0008006" key="4">
    <source>
        <dbReference type="Google" id="ProtNLM"/>
    </source>
</evidence>
<feature type="coiled-coil region" evidence="1">
    <location>
        <begin position="23"/>
        <end position="50"/>
    </location>
</feature>
<sequence>MEWSKIKNIILLILLLLNGILLVMALQQELEQRQDANASLTQVLQALEKNGITVSRSILPEEKELPTLLVEQENLQTPPKQAQALLGHCSWEDEGGSVRLVYTGAAGRLETFSNGRFSAEFNPGEMMLDGQEPLVHGLAKLSCLEFSGELTDRRSSGEEEILTFRQNLDGVPVFNAVAELHYQNGGLHTMEGQRIFGEVSVLKESDMLNVPTMLMRFLGQRNESGRMFSQIYSITAGYHLSNSRPYTLTPVWYVETDSGSYMLNGSDGKML</sequence>
<keyword evidence="3" id="KW-1185">Reference proteome</keyword>
<dbReference type="RefSeq" id="WP_186962990.1">
    <property type="nucleotide sequence ID" value="NZ_JACOPR010000002.1"/>
</dbReference>
<gene>
    <name evidence="2" type="ORF">H8S34_02915</name>
</gene>
<keyword evidence="1" id="KW-0175">Coiled coil</keyword>
<organism evidence="2 3">
    <name type="scientific">Pseudoflavonifractor hominis</name>
    <dbReference type="NCBI Taxonomy" id="2763059"/>
    <lineage>
        <taxon>Bacteria</taxon>
        <taxon>Bacillati</taxon>
        <taxon>Bacillota</taxon>
        <taxon>Clostridia</taxon>
        <taxon>Eubacteriales</taxon>
        <taxon>Oscillospiraceae</taxon>
        <taxon>Pseudoflavonifractor</taxon>
    </lineage>
</organism>
<evidence type="ECO:0000313" key="2">
    <source>
        <dbReference type="EMBL" id="MBC5729783.1"/>
    </source>
</evidence>
<proteinExistence type="predicted"/>
<dbReference type="EMBL" id="JACOPR010000002">
    <property type="protein sequence ID" value="MBC5729783.1"/>
    <property type="molecule type" value="Genomic_DNA"/>
</dbReference>